<organism evidence="1 2">
    <name type="scientific">Erwinia amylovora NBRC 12687 = CFBP 1232</name>
    <dbReference type="NCBI Taxonomy" id="1219359"/>
    <lineage>
        <taxon>Bacteria</taxon>
        <taxon>Pseudomonadati</taxon>
        <taxon>Pseudomonadota</taxon>
        <taxon>Gammaproteobacteria</taxon>
        <taxon>Enterobacterales</taxon>
        <taxon>Erwiniaceae</taxon>
        <taxon>Erwinia</taxon>
    </lineage>
</organism>
<evidence type="ECO:0000313" key="2">
    <source>
        <dbReference type="Proteomes" id="UP000013111"/>
    </source>
</evidence>
<reference evidence="1 2" key="2">
    <citation type="submission" date="2013-04" db="EMBL/GenBank/DDBJ databases">
        <title>Comparative genomics of 12 strains of Erwinia amylovora identifies a pan-genome with a large conserved core and provides insights into host specificity.</title>
        <authorList>
            <person name="Mann R.A."/>
            <person name="Smits T.H.M."/>
            <person name="Buehlmann A."/>
            <person name="Blom J."/>
            <person name="Goesmann A."/>
            <person name="Frey J.E."/>
            <person name="Plummer K.M."/>
            <person name="Beer S.V."/>
            <person name="Luck J."/>
            <person name="Duffy B."/>
            <person name="Rodoni B."/>
        </authorList>
    </citation>
    <scope>NUCLEOTIDE SEQUENCE [LARGE SCALE GENOMIC DNA]</scope>
    <source>
        <strain evidence="2">CFBP 1232</strain>
    </source>
</reference>
<dbReference type="AlphaFoldDB" id="A0A831A3Y2"/>
<protein>
    <submittedName>
        <fullName evidence="1">Uncharacterized protein</fullName>
    </submittedName>
</protein>
<name>A0A831A3Y2_ERWAM</name>
<dbReference type="EMBL" id="CAPB01000035">
    <property type="protein sequence ID" value="CCO94821.1"/>
    <property type="molecule type" value="Genomic_DNA"/>
</dbReference>
<sequence length="33" mass="3576">MLKTGPGPGFFTPAVKALFFCKQAAIMRANAQY</sequence>
<evidence type="ECO:0000313" key="1">
    <source>
        <dbReference type="EMBL" id="CCO94821.1"/>
    </source>
</evidence>
<proteinExistence type="predicted"/>
<dbReference type="Proteomes" id="UP000013111">
    <property type="component" value="Unassembled WGS sequence"/>
</dbReference>
<reference evidence="1 2" key="1">
    <citation type="submission" date="2012-11" db="EMBL/GenBank/DDBJ databases">
        <authorList>
            <person name="Linke B."/>
        </authorList>
    </citation>
    <scope>NUCLEOTIDE SEQUENCE [LARGE SCALE GENOMIC DNA]</scope>
    <source>
        <strain evidence="2">CFBP 1232</strain>
    </source>
</reference>
<gene>
    <name evidence="1" type="ORF">BN437_2911</name>
</gene>
<accession>A0A831A3Y2</accession>
<comment type="caution">
    <text evidence="1">The sequence shown here is derived from an EMBL/GenBank/DDBJ whole genome shotgun (WGS) entry which is preliminary data.</text>
</comment>